<sequence length="140" mass="15941">MSAWDVTAMFHDSGGETISTHKRSRGRKRTTARCIGKEYHNFVGRCLVRLDRQGRRTFTGRQKANRVVRGLLVLIPLLFLSLHFVCRFLGRLGAYVPPAEENTLLFCPFPPVQPVLLLSHTVVCECEDQMSSRAMYNSDK</sequence>
<protein>
    <recommendedName>
        <fullName evidence="4">Transmembrane protein</fullName>
    </recommendedName>
</protein>
<dbReference type="Proteomes" id="UP000182658">
    <property type="component" value="Unassembled WGS sequence"/>
</dbReference>
<keyword evidence="1" id="KW-0812">Transmembrane</keyword>
<evidence type="ECO:0000313" key="3">
    <source>
        <dbReference type="Proteomes" id="UP000182658"/>
    </source>
</evidence>
<evidence type="ECO:0000313" key="2">
    <source>
        <dbReference type="EMBL" id="OIW30244.1"/>
    </source>
</evidence>
<feature type="transmembrane region" description="Helical" evidence="1">
    <location>
        <begin position="71"/>
        <end position="90"/>
    </location>
</feature>
<dbReference type="AlphaFoldDB" id="A0A1J7JLQ7"/>
<name>A0A1J7JLQ7_9PEZI</name>
<dbReference type="EMBL" id="KV875097">
    <property type="protein sequence ID" value="OIW30244.1"/>
    <property type="molecule type" value="Genomic_DNA"/>
</dbReference>
<keyword evidence="1" id="KW-1133">Transmembrane helix</keyword>
<dbReference type="InParanoid" id="A0A1J7JLQ7"/>
<keyword evidence="3" id="KW-1185">Reference proteome</keyword>
<evidence type="ECO:0000256" key="1">
    <source>
        <dbReference type="SAM" id="Phobius"/>
    </source>
</evidence>
<reference evidence="2 3" key="1">
    <citation type="submission" date="2016-10" db="EMBL/GenBank/DDBJ databases">
        <title>Draft genome sequence of Coniochaeta ligniaria NRRL30616, a lignocellulolytic fungus for bioabatement of inhibitors in plant biomass hydrolysates.</title>
        <authorList>
            <consortium name="DOE Joint Genome Institute"/>
            <person name="Jimenez D.J."/>
            <person name="Hector R.E."/>
            <person name="Riley R."/>
            <person name="Sun H."/>
            <person name="Grigoriev I.V."/>
            <person name="Van Elsas J.D."/>
            <person name="Nichols N.N."/>
        </authorList>
    </citation>
    <scope>NUCLEOTIDE SEQUENCE [LARGE SCALE GENOMIC DNA]</scope>
    <source>
        <strain evidence="2 3">NRRL 30616</strain>
    </source>
</reference>
<evidence type="ECO:0008006" key="4">
    <source>
        <dbReference type="Google" id="ProtNLM"/>
    </source>
</evidence>
<gene>
    <name evidence="2" type="ORF">CONLIGDRAFT_359852</name>
</gene>
<accession>A0A1J7JLQ7</accession>
<organism evidence="2 3">
    <name type="scientific">Coniochaeta ligniaria NRRL 30616</name>
    <dbReference type="NCBI Taxonomy" id="1408157"/>
    <lineage>
        <taxon>Eukaryota</taxon>
        <taxon>Fungi</taxon>
        <taxon>Dikarya</taxon>
        <taxon>Ascomycota</taxon>
        <taxon>Pezizomycotina</taxon>
        <taxon>Sordariomycetes</taxon>
        <taxon>Sordariomycetidae</taxon>
        <taxon>Coniochaetales</taxon>
        <taxon>Coniochaetaceae</taxon>
        <taxon>Coniochaeta</taxon>
    </lineage>
</organism>
<keyword evidence="1" id="KW-0472">Membrane</keyword>
<proteinExistence type="predicted"/>